<keyword evidence="3" id="KW-0804">Transcription</keyword>
<dbReference type="EMBL" id="AP018711">
    <property type="protein sequence ID" value="BBE32960.1"/>
    <property type="molecule type" value="Genomic_DNA"/>
</dbReference>
<evidence type="ECO:0000313" key="8">
    <source>
        <dbReference type="Proteomes" id="UP000276029"/>
    </source>
</evidence>
<sequence>MFSMRYYSPSPPLRRLLSSYYVVEIGPGRITDVMRAELPNVRFLIRGDSSLTWPDGSVRRGLGASLFGPRCLPLGMVIEGPALVFGAGIMSDGWMRFFGVDSDEMADTMLPLEDVAGSAARSALCRMQNGASDHHLVAAADAFFLSMARRQAARQDLGFGMLVEDWLVRGSPGGVDALIGVADRSARQVERLCRRTYGAPPKLLMRKYRALRAAVQISVDPDARWFDIAGEDFYDQSHFIREFRTFVGMTPTQFAANGAAVMSHSIRLRRQLPTLPRLSLVS</sequence>
<dbReference type="PROSITE" id="PS01124">
    <property type="entry name" value="HTH_ARAC_FAMILY_2"/>
    <property type="match status" value="1"/>
</dbReference>
<dbReference type="InterPro" id="IPR018060">
    <property type="entry name" value="HTH_AraC"/>
</dbReference>
<accession>A0AAD1D3I0</accession>
<proteinExistence type="predicted"/>
<evidence type="ECO:0000256" key="3">
    <source>
        <dbReference type="ARBA" id="ARBA00023163"/>
    </source>
</evidence>
<protein>
    <submittedName>
        <fullName evidence="6">AraC family transcriptional regulator</fullName>
    </submittedName>
</protein>
<keyword evidence="2" id="KW-0238">DNA-binding</keyword>
<dbReference type="Gene3D" id="1.10.10.60">
    <property type="entry name" value="Homeodomain-like"/>
    <property type="match status" value="1"/>
</dbReference>
<dbReference type="PANTHER" id="PTHR46796">
    <property type="entry name" value="HTH-TYPE TRANSCRIPTIONAL ACTIVATOR RHAS-RELATED"/>
    <property type="match status" value="1"/>
</dbReference>
<gene>
    <name evidence="6" type="ORF">DFR51_2417</name>
    <name evidence="5" type="ORF">SmB9_06180</name>
</gene>
<dbReference type="Proteomes" id="UP000276029">
    <property type="component" value="Unassembled WGS sequence"/>
</dbReference>
<evidence type="ECO:0000259" key="4">
    <source>
        <dbReference type="PROSITE" id="PS01124"/>
    </source>
</evidence>
<dbReference type="SMART" id="SM00342">
    <property type="entry name" value="HTH_ARAC"/>
    <property type="match status" value="1"/>
</dbReference>
<dbReference type="Pfam" id="PF12833">
    <property type="entry name" value="HTH_18"/>
    <property type="match status" value="1"/>
</dbReference>
<dbReference type="Proteomes" id="UP000275727">
    <property type="component" value="Chromosome"/>
</dbReference>
<organism evidence="5 7">
    <name type="scientific">Sphingosinicella microcystinivorans</name>
    <dbReference type="NCBI Taxonomy" id="335406"/>
    <lineage>
        <taxon>Bacteria</taxon>
        <taxon>Pseudomonadati</taxon>
        <taxon>Pseudomonadota</taxon>
        <taxon>Alphaproteobacteria</taxon>
        <taxon>Sphingomonadales</taxon>
        <taxon>Sphingosinicellaceae</taxon>
        <taxon>Sphingosinicella</taxon>
    </lineage>
</organism>
<dbReference type="InterPro" id="IPR050204">
    <property type="entry name" value="AraC_XylS_family_regulators"/>
</dbReference>
<dbReference type="KEGG" id="smic:SmB9_06180"/>
<reference evidence="5 7" key="1">
    <citation type="submission" date="2018-06" db="EMBL/GenBank/DDBJ databases">
        <title>Complete Genome Sequence of the Microcystin-Degrading Bacterium Sphingosinicella microcystinivorans Strain B-9.</title>
        <authorList>
            <person name="Jin H."/>
            <person name="Nishizawa T."/>
            <person name="Guo Y."/>
            <person name="Nishizawa A."/>
            <person name="Park H."/>
            <person name="Kato H."/>
            <person name="Tsuji K."/>
            <person name="Harada K."/>
        </authorList>
    </citation>
    <scope>NUCLEOTIDE SEQUENCE [LARGE SCALE GENOMIC DNA]</scope>
    <source>
        <strain evidence="5 7">B9</strain>
    </source>
</reference>
<name>A0AAD1D3I0_SPHMI</name>
<evidence type="ECO:0000313" key="6">
    <source>
        <dbReference type="EMBL" id="RKS89202.1"/>
    </source>
</evidence>
<feature type="domain" description="HTH araC/xylS-type" evidence="4">
    <location>
        <begin position="185"/>
        <end position="257"/>
    </location>
</feature>
<keyword evidence="8" id="KW-1185">Reference proteome</keyword>
<keyword evidence="1" id="KW-0805">Transcription regulation</keyword>
<dbReference type="GO" id="GO:0043565">
    <property type="term" value="F:sequence-specific DNA binding"/>
    <property type="evidence" value="ECO:0007669"/>
    <property type="project" value="InterPro"/>
</dbReference>
<dbReference type="GO" id="GO:0003700">
    <property type="term" value="F:DNA-binding transcription factor activity"/>
    <property type="evidence" value="ECO:0007669"/>
    <property type="project" value="InterPro"/>
</dbReference>
<reference evidence="6 8" key="2">
    <citation type="submission" date="2018-10" db="EMBL/GenBank/DDBJ databases">
        <title>Genomic Encyclopedia of Type Strains, Phase IV (KMG-IV): sequencing the most valuable type-strain genomes for metagenomic binning, comparative biology and taxonomic classification.</title>
        <authorList>
            <person name="Goeker M."/>
        </authorList>
    </citation>
    <scope>NUCLEOTIDE SEQUENCE [LARGE SCALE GENOMIC DNA]</scope>
    <source>
        <strain evidence="6 8">DSM 19791</strain>
    </source>
</reference>
<evidence type="ECO:0000313" key="5">
    <source>
        <dbReference type="EMBL" id="BBE32960.1"/>
    </source>
</evidence>
<evidence type="ECO:0000313" key="7">
    <source>
        <dbReference type="Proteomes" id="UP000275727"/>
    </source>
</evidence>
<evidence type="ECO:0000256" key="2">
    <source>
        <dbReference type="ARBA" id="ARBA00023125"/>
    </source>
</evidence>
<evidence type="ECO:0000256" key="1">
    <source>
        <dbReference type="ARBA" id="ARBA00023015"/>
    </source>
</evidence>
<dbReference type="EMBL" id="RBWX01000008">
    <property type="protein sequence ID" value="RKS89202.1"/>
    <property type="molecule type" value="Genomic_DNA"/>
</dbReference>
<dbReference type="AlphaFoldDB" id="A0AAD1D3I0"/>